<dbReference type="InterPro" id="IPR027417">
    <property type="entry name" value="P-loop_NTPase"/>
</dbReference>
<protein>
    <recommendedName>
        <fullName evidence="2">ATPase dynein-related AAA domain-containing protein</fullName>
    </recommendedName>
</protein>
<dbReference type="Proteomes" id="UP000262939">
    <property type="component" value="Unassembled WGS sequence"/>
</dbReference>
<evidence type="ECO:0000313" key="3">
    <source>
        <dbReference type="EMBL" id="RFU65116.1"/>
    </source>
</evidence>
<comment type="caution">
    <text evidence="3">The sequence shown here is derived from an EMBL/GenBank/DDBJ whole genome shotgun (WGS) entry which is preliminary data.</text>
</comment>
<dbReference type="Pfam" id="PF07728">
    <property type="entry name" value="AAA_5"/>
    <property type="match status" value="1"/>
</dbReference>
<dbReference type="GO" id="GO:0005524">
    <property type="term" value="F:ATP binding"/>
    <property type="evidence" value="ECO:0007669"/>
    <property type="project" value="InterPro"/>
</dbReference>
<dbReference type="GO" id="GO:0016887">
    <property type="term" value="F:ATP hydrolysis activity"/>
    <property type="evidence" value="ECO:0007669"/>
    <property type="project" value="InterPro"/>
</dbReference>
<dbReference type="AlphaFoldDB" id="A0A372LHN0"/>
<gene>
    <name evidence="3" type="ORF">D0466_04185</name>
</gene>
<accession>A0A372LHN0</accession>
<dbReference type="PANTHER" id="PTHR37291">
    <property type="entry name" value="5-METHYLCYTOSINE-SPECIFIC RESTRICTION ENZYME B"/>
    <property type="match status" value="1"/>
</dbReference>
<feature type="domain" description="ATPase dynein-related AAA" evidence="2">
    <location>
        <begin position="175"/>
        <end position="357"/>
    </location>
</feature>
<feature type="compositionally biased region" description="Basic and acidic residues" evidence="1">
    <location>
        <begin position="483"/>
        <end position="493"/>
    </location>
</feature>
<proteinExistence type="predicted"/>
<feature type="region of interest" description="Disordered" evidence="1">
    <location>
        <begin position="476"/>
        <end position="510"/>
    </location>
</feature>
<evidence type="ECO:0000259" key="2">
    <source>
        <dbReference type="Pfam" id="PF07728"/>
    </source>
</evidence>
<dbReference type="PANTHER" id="PTHR37291:SF1">
    <property type="entry name" value="TYPE IV METHYL-DIRECTED RESTRICTION ENZYME ECOKMCRB SUBUNIT"/>
    <property type="match status" value="1"/>
</dbReference>
<dbReference type="InterPro" id="IPR052934">
    <property type="entry name" value="Methyl-DNA_Rec/Restrict_Enz"/>
</dbReference>
<keyword evidence="4" id="KW-1185">Reference proteome</keyword>
<name>A0A372LHN0_9BACI</name>
<dbReference type="EMBL" id="QVTD01000003">
    <property type="protein sequence ID" value="RFU65116.1"/>
    <property type="molecule type" value="Genomic_DNA"/>
</dbReference>
<sequence>MGNDDMTRQGVFNAKQHRFFGSISGAYTAITAAEISKVTYNIKSAIKKTIIENVGMENIPRTGDGSDQTIIFNIWPGTQGLTQERKEIVCKFSKPDKDEMSIYLARVIPKAEQLPGDIWFVFFRQDDSNPWFGYMRENMWDMFFEEGETTDILQAIQDTDQEERQHSELEEMEYNLIIYGAPGTGKSHYLNNASKGNKTRVTFHPEYSYYDFVGSYKPLPLYKPLPEGTNLITYDGTQAGDNEPIIDYRFVPGPFTTALINALNDKSETIHYLIIEEINRANAAAVFGDLFQLLDRDVTGRSEYGITPDTELHRYLKKEVEDFEGEMLFLPKNLRIVATMNSADQGVFSMDSAFKRRWGFEYMPISFENCQHKDEQVYYAKRQISWENFVLTINKRLGRMKINEDRHIGPFFMKQGEPSNIESIASKLLIYLWDDVVRHQRSALFLQDIITFADLVTRYKNGEEIFTGEDGDIFNGKYTDNTSHTDVEERNPEDPIGTQEVVPLGNDQHE</sequence>
<dbReference type="SUPFAM" id="SSF52540">
    <property type="entry name" value="P-loop containing nucleoside triphosphate hydrolases"/>
    <property type="match status" value="1"/>
</dbReference>
<evidence type="ECO:0000313" key="4">
    <source>
        <dbReference type="Proteomes" id="UP000262939"/>
    </source>
</evidence>
<dbReference type="InterPro" id="IPR011704">
    <property type="entry name" value="ATPase_dyneun-rel_AAA"/>
</dbReference>
<dbReference type="Gene3D" id="3.40.50.300">
    <property type="entry name" value="P-loop containing nucleotide triphosphate hydrolases"/>
    <property type="match status" value="1"/>
</dbReference>
<reference evidence="3 4" key="1">
    <citation type="submission" date="2018-08" db="EMBL/GenBank/DDBJ databases">
        <title>Bacillus chawlae sp. nov., Bacillus glennii sp. nov., and Bacillus saganii sp. nov. Isolated from the Vehicle Assembly Building at Kennedy Space Center where the Viking Spacecraft were Assembled.</title>
        <authorList>
            <person name="Seuylemezian A."/>
            <person name="Vaishampayan P."/>
        </authorList>
    </citation>
    <scope>NUCLEOTIDE SEQUENCE [LARGE SCALE GENOMIC DNA]</scope>
    <source>
        <strain evidence="3 4">V44-8</strain>
    </source>
</reference>
<evidence type="ECO:0000256" key="1">
    <source>
        <dbReference type="SAM" id="MobiDB-lite"/>
    </source>
</evidence>
<organism evidence="3 4">
    <name type="scientific">Peribacillus glennii</name>
    <dbReference type="NCBI Taxonomy" id="2303991"/>
    <lineage>
        <taxon>Bacteria</taxon>
        <taxon>Bacillati</taxon>
        <taxon>Bacillota</taxon>
        <taxon>Bacilli</taxon>
        <taxon>Bacillales</taxon>
        <taxon>Bacillaceae</taxon>
        <taxon>Peribacillus</taxon>
    </lineage>
</organism>